<gene>
    <name evidence="2" type="ORF">ERS007681_00085</name>
</gene>
<evidence type="ECO:0000313" key="3">
    <source>
        <dbReference type="Proteomes" id="UP000048289"/>
    </source>
</evidence>
<sequence length="90" mass="10371">MRGTTSTGPHFRSDATRSRSRDRIRQSESNSPERSIADTFRLRYEVGYELARDALREWLRRGGKPARLIEIATRLPREKSPVLQTLAMLA</sequence>
<dbReference type="EMBL" id="CFOE01000005">
    <property type="protein sequence ID" value="CFE34517.1"/>
    <property type="molecule type" value="Genomic_DNA"/>
</dbReference>
<dbReference type="RefSeq" id="WP_003918176.1">
    <property type="nucleotide sequence ID" value="NZ_PQFS01000011.1"/>
</dbReference>
<name>A0A654T3K7_MYCTX</name>
<organism evidence="2 3">
    <name type="scientific">Mycobacterium tuberculosis</name>
    <dbReference type="NCBI Taxonomy" id="1773"/>
    <lineage>
        <taxon>Bacteria</taxon>
        <taxon>Bacillati</taxon>
        <taxon>Actinomycetota</taxon>
        <taxon>Actinomycetes</taxon>
        <taxon>Mycobacteriales</taxon>
        <taxon>Mycobacteriaceae</taxon>
        <taxon>Mycobacterium</taxon>
        <taxon>Mycobacterium tuberculosis complex</taxon>
    </lineage>
</organism>
<feature type="compositionally biased region" description="Basic and acidic residues" evidence="1">
    <location>
        <begin position="11"/>
        <end position="26"/>
    </location>
</feature>
<dbReference type="AlphaFoldDB" id="A0A654T3K7"/>
<protein>
    <submittedName>
        <fullName evidence="2">Conserved protein of uncharacterized function (Part2)</fullName>
    </submittedName>
</protein>
<dbReference type="Proteomes" id="UP000048289">
    <property type="component" value="Unassembled WGS sequence"/>
</dbReference>
<evidence type="ECO:0000256" key="1">
    <source>
        <dbReference type="SAM" id="MobiDB-lite"/>
    </source>
</evidence>
<feature type="region of interest" description="Disordered" evidence="1">
    <location>
        <begin position="1"/>
        <end position="35"/>
    </location>
</feature>
<proteinExistence type="predicted"/>
<reference evidence="2 3" key="1">
    <citation type="submission" date="2015-03" db="EMBL/GenBank/DDBJ databases">
        <authorList>
            <consortium name="Pathogen Informatics"/>
        </authorList>
    </citation>
    <scope>NUCLEOTIDE SEQUENCE [LARGE SCALE GENOMIC DNA]</scope>
    <source>
        <strain evidence="2 3">G09901357</strain>
    </source>
</reference>
<accession>A0A654T3K7</accession>
<evidence type="ECO:0000313" key="2">
    <source>
        <dbReference type="EMBL" id="CFE34517.1"/>
    </source>
</evidence>